<organism evidence="1">
    <name type="scientific">marine sediment metagenome</name>
    <dbReference type="NCBI Taxonomy" id="412755"/>
    <lineage>
        <taxon>unclassified sequences</taxon>
        <taxon>metagenomes</taxon>
        <taxon>ecological metagenomes</taxon>
    </lineage>
</organism>
<protein>
    <submittedName>
        <fullName evidence="1">Uncharacterized protein</fullName>
    </submittedName>
</protein>
<evidence type="ECO:0000313" key="1">
    <source>
        <dbReference type="EMBL" id="GAG53971.1"/>
    </source>
</evidence>
<dbReference type="EMBL" id="BART01007086">
    <property type="protein sequence ID" value="GAG53971.1"/>
    <property type="molecule type" value="Genomic_DNA"/>
</dbReference>
<proteinExistence type="predicted"/>
<comment type="caution">
    <text evidence="1">The sequence shown here is derived from an EMBL/GenBank/DDBJ whole genome shotgun (WGS) entry which is preliminary data.</text>
</comment>
<reference evidence="1" key="1">
    <citation type="journal article" date="2014" name="Front. Microbiol.">
        <title>High frequency of phylogenetically diverse reductive dehalogenase-homologous genes in deep subseafloor sedimentary metagenomes.</title>
        <authorList>
            <person name="Kawai M."/>
            <person name="Futagami T."/>
            <person name="Toyoda A."/>
            <person name="Takaki Y."/>
            <person name="Nishi S."/>
            <person name="Hori S."/>
            <person name="Arai W."/>
            <person name="Tsubouchi T."/>
            <person name="Morono Y."/>
            <person name="Uchiyama I."/>
            <person name="Ito T."/>
            <person name="Fujiyama A."/>
            <person name="Inagaki F."/>
            <person name="Takami H."/>
        </authorList>
    </citation>
    <scope>NUCLEOTIDE SEQUENCE</scope>
    <source>
        <strain evidence="1">Expedition CK06-06</strain>
    </source>
</reference>
<accession>X1A117</accession>
<dbReference type="AlphaFoldDB" id="X1A117"/>
<name>X1A117_9ZZZZ</name>
<sequence length="40" mass="4757">MDNKHFLAMRKALRSQAKRYPNCTIANCDYNSKEYECFVP</sequence>
<gene>
    <name evidence="1" type="ORF">S01H4_16170</name>
</gene>